<keyword evidence="2" id="KW-1133">Transmembrane helix</keyword>
<evidence type="ECO:0000256" key="1">
    <source>
        <dbReference type="SAM" id="MobiDB-lite"/>
    </source>
</evidence>
<dbReference type="EMBL" id="JABBJJ010000109">
    <property type="protein sequence ID" value="NMO17774.1"/>
    <property type="molecule type" value="Genomic_DNA"/>
</dbReference>
<keyword evidence="3" id="KW-0732">Signal</keyword>
<feature type="signal peptide" evidence="3">
    <location>
        <begin position="1"/>
        <end position="29"/>
    </location>
</feature>
<feature type="chain" id="PRO_5032703712" description="Tetratricopeptide repeat protein" evidence="3">
    <location>
        <begin position="30"/>
        <end position="272"/>
    </location>
</feature>
<accession>A0A848LJ96</accession>
<proteinExistence type="predicted"/>
<evidence type="ECO:0000256" key="3">
    <source>
        <dbReference type="SAM" id="SignalP"/>
    </source>
</evidence>
<evidence type="ECO:0008006" key="6">
    <source>
        <dbReference type="Google" id="ProtNLM"/>
    </source>
</evidence>
<dbReference type="Proteomes" id="UP000518300">
    <property type="component" value="Unassembled WGS sequence"/>
</dbReference>
<protein>
    <recommendedName>
        <fullName evidence="6">Tetratricopeptide repeat protein</fullName>
    </recommendedName>
</protein>
<name>A0A848LJ96_9BACT</name>
<gene>
    <name evidence="4" type="ORF">HG543_23365</name>
</gene>
<evidence type="ECO:0000313" key="5">
    <source>
        <dbReference type="Proteomes" id="UP000518300"/>
    </source>
</evidence>
<evidence type="ECO:0000313" key="4">
    <source>
        <dbReference type="EMBL" id="NMO17774.1"/>
    </source>
</evidence>
<keyword evidence="5" id="KW-1185">Reference proteome</keyword>
<feature type="transmembrane region" description="Helical" evidence="2">
    <location>
        <begin position="172"/>
        <end position="193"/>
    </location>
</feature>
<keyword evidence="2" id="KW-0812">Transmembrane</keyword>
<comment type="caution">
    <text evidence="4">The sequence shown here is derived from an EMBL/GenBank/DDBJ whole genome shotgun (WGS) entry which is preliminary data.</text>
</comment>
<dbReference type="RefSeq" id="WP_169347054.1">
    <property type="nucleotide sequence ID" value="NZ_JABBJJ010000109.1"/>
</dbReference>
<feature type="region of interest" description="Disordered" evidence="1">
    <location>
        <begin position="142"/>
        <end position="163"/>
    </location>
</feature>
<organism evidence="4 5">
    <name type="scientific">Pyxidicoccus fallax</name>
    <dbReference type="NCBI Taxonomy" id="394095"/>
    <lineage>
        <taxon>Bacteria</taxon>
        <taxon>Pseudomonadati</taxon>
        <taxon>Myxococcota</taxon>
        <taxon>Myxococcia</taxon>
        <taxon>Myxococcales</taxon>
        <taxon>Cystobacterineae</taxon>
        <taxon>Myxococcaceae</taxon>
        <taxon>Pyxidicoccus</taxon>
    </lineage>
</organism>
<keyword evidence="2" id="KW-0472">Membrane</keyword>
<feature type="transmembrane region" description="Helical" evidence="2">
    <location>
        <begin position="225"/>
        <end position="247"/>
    </location>
</feature>
<dbReference type="AlphaFoldDB" id="A0A848LJ96"/>
<sequence length="272" mass="28607">MLSWLPASTAALRMLRLLLLVLLPLAAPAAAPAEEMRTYVTSIRRLYESLEYERALAQVSSARRVARGMEDDVILSLYEGILLANMQKPEESAAAFKSALLLKPDAKLPLMVSPKVARNFESVRSEVKRELAAVQAERETAARSEVAVPRPAPVDAPAPSGVSTKRDLRSRALIPAVAGGVLLVSGAVTYGLARAERSRLREGPGEFGSFDEAKRSASRGRTLQTVGFGLAGAGVVGLGVAAGLFVLGAPGDAVSLGVSTDGTSAFVSGRWP</sequence>
<reference evidence="4 5" key="1">
    <citation type="submission" date="2020-04" db="EMBL/GenBank/DDBJ databases">
        <title>Draft genome of Pyxidicoccus fallax type strain.</title>
        <authorList>
            <person name="Whitworth D.E."/>
        </authorList>
    </citation>
    <scope>NUCLEOTIDE SEQUENCE [LARGE SCALE GENOMIC DNA]</scope>
    <source>
        <strain evidence="4 5">DSM 14698</strain>
    </source>
</reference>
<evidence type="ECO:0000256" key="2">
    <source>
        <dbReference type="SAM" id="Phobius"/>
    </source>
</evidence>